<keyword evidence="3" id="KW-0808">Transferase</keyword>
<reference evidence="3 4" key="1">
    <citation type="submission" date="2020-08" db="EMBL/GenBank/DDBJ databases">
        <title>Sequencing the genomes of 1000 actinobacteria strains.</title>
        <authorList>
            <person name="Klenk H.-P."/>
        </authorList>
    </citation>
    <scope>NUCLEOTIDE SEQUENCE [LARGE SCALE GENOMIC DNA]</scope>
    <source>
        <strain evidence="3 4">DSM 102030</strain>
    </source>
</reference>
<dbReference type="SUPFAM" id="SSF53335">
    <property type="entry name" value="S-adenosyl-L-methionine-dependent methyltransferases"/>
    <property type="match status" value="1"/>
</dbReference>
<proteinExistence type="predicted"/>
<dbReference type="EMBL" id="JACHJT010000002">
    <property type="protein sequence ID" value="MBB4934842.1"/>
    <property type="molecule type" value="Genomic_DNA"/>
</dbReference>
<evidence type="ECO:0000259" key="1">
    <source>
        <dbReference type="Pfam" id="PF13649"/>
    </source>
</evidence>
<dbReference type="InterPro" id="IPR029063">
    <property type="entry name" value="SAM-dependent_MTases_sf"/>
</dbReference>
<dbReference type="Proteomes" id="UP000523007">
    <property type="component" value="Unassembled WGS sequence"/>
</dbReference>
<keyword evidence="3" id="KW-0489">Methyltransferase</keyword>
<gene>
    <name evidence="2" type="ORF">F4561_005250</name>
    <name evidence="3" type="ORF">F4561_005736</name>
</gene>
<name>A0A7W7W537_9ACTN</name>
<dbReference type="GO" id="GO:0008168">
    <property type="term" value="F:methyltransferase activity"/>
    <property type="evidence" value="ECO:0007669"/>
    <property type="project" value="UniProtKB-KW"/>
</dbReference>
<dbReference type="Gene3D" id="3.40.50.150">
    <property type="entry name" value="Vaccinia Virus protein VP39"/>
    <property type="match status" value="1"/>
</dbReference>
<accession>A0A7W7W537</accession>
<evidence type="ECO:0000313" key="2">
    <source>
        <dbReference type="EMBL" id="MBB4934430.1"/>
    </source>
</evidence>
<dbReference type="GO" id="GO:0032259">
    <property type="term" value="P:methylation"/>
    <property type="evidence" value="ECO:0007669"/>
    <property type="project" value="UniProtKB-KW"/>
</dbReference>
<feature type="domain" description="Methyltransferase" evidence="1">
    <location>
        <begin position="41"/>
        <end position="136"/>
    </location>
</feature>
<dbReference type="EMBL" id="JACHJT010000001">
    <property type="protein sequence ID" value="MBB4934430.1"/>
    <property type="molecule type" value="Genomic_DNA"/>
</dbReference>
<dbReference type="AlphaFoldDB" id="A0A7W7W537"/>
<keyword evidence="4" id="KW-1185">Reference proteome</keyword>
<dbReference type="Gene3D" id="2.20.130.10">
    <property type="entry name" value="CAC2371-like domains"/>
    <property type="match status" value="1"/>
</dbReference>
<protein>
    <submittedName>
        <fullName evidence="3">SAM-dependent methyltransferase</fullName>
    </submittedName>
</protein>
<dbReference type="InterPro" id="IPR041698">
    <property type="entry name" value="Methyltransf_25"/>
</dbReference>
<dbReference type="Pfam" id="PF13649">
    <property type="entry name" value="Methyltransf_25"/>
    <property type="match status" value="1"/>
</dbReference>
<evidence type="ECO:0000313" key="4">
    <source>
        <dbReference type="Proteomes" id="UP000523007"/>
    </source>
</evidence>
<organism evidence="3 4">
    <name type="scientific">Lipingzhangella halophila</name>
    <dbReference type="NCBI Taxonomy" id="1783352"/>
    <lineage>
        <taxon>Bacteria</taxon>
        <taxon>Bacillati</taxon>
        <taxon>Actinomycetota</taxon>
        <taxon>Actinomycetes</taxon>
        <taxon>Streptosporangiales</taxon>
        <taxon>Nocardiopsidaceae</taxon>
        <taxon>Lipingzhangella</taxon>
    </lineage>
</organism>
<evidence type="ECO:0000313" key="3">
    <source>
        <dbReference type="EMBL" id="MBB4934842.1"/>
    </source>
</evidence>
<sequence length="251" mass="27234">MNAPAEVVVDSYRDRAAWARAECRPTTPYLLAQALDGIAHVVEFPCGTGHFLPAYARAGVRVQLIDASWPMLSVATQHARDAGVSELAVGCHFLHQLPALPQAELVVVPHGALNQLAAQTPLTDVLAHLREAVRPGTQLLLQHLASDEGPGGSFYTPALADGEPIRDHRFRAPHGQEVLRHRRQHHSPNRARVHIEFTYTTGGQEDRTAHVHLALPTAVDVEDAVIHAGWTTTHTHAGSGLREFLAIAGSR</sequence>
<comment type="caution">
    <text evidence="3">The sequence shown here is derived from an EMBL/GenBank/DDBJ whole genome shotgun (WGS) entry which is preliminary data.</text>
</comment>
<dbReference type="RefSeq" id="WP_184582486.1">
    <property type="nucleotide sequence ID" value="NZ_JACHJT010000001.1"/>
</dbReference>